<evidence type="ECO:0000313" key="8">
    <source>
        <dbReference type="Proteomes" id="UP000009080"/>
    </source>
</evidence>
<organism evidence="7 8">
    <name type="scientific">Teredinibacter turnerae (strain ATCC 39867 / T7901)</name>
    <dbReference type="NCBI Taxonomy" id="377629"/>
    <lineage>
        <taxon>Bacteria</taxon>
        <taxon>Pseudomonadati</taxon>
        <taxon>Pseudomonadota</taxon>
        <taxon>Gammaproteobacteria</taxon>
        <taxon>Cellvibrionales</taxon>
        <taxon>Cellvibrionaceae</taxon>
        <taxon>Teredinibacter</taxon>
    </lineage>
</organism>
<keyword evidence="2 7" id="KW-0328">Glycosyltransferase</keyword>
<dbReference type="InterPro" id="IPR022527">
    <property type="entry name" value="Sucrose_phospho"/>
</dbReference>
<dbReference type="InterPro" id="IPR006047">
    <property type="entry name" value="GH13_cat_dom"/>
</dbReference>
<feature type="binding site" evidence="5">
    <location>
        <begin position="191"/>
        <end position="193"/>
    </location>
    <ligand>
        <name>substrate</name>
    </ligand>
</feature>
<dbReference type="Gene3D" id="3.90.400.10">
    <property type="entry name" value="Oligo-1,6-glucosidase, Domain 2"/>
    <property type="match status" value="1"/>
</dbReference>
<dbReference type="SMART" id="SM00642">
    <property type="entry name" value="Aamy"/>
    <property type="match status" value="1"/>
</dbReference>
<feature type="binding site" evidence="5">
    <location>
        <position position="88"/>
    </location>
    <ligand>
        <name>sucrose</name>
        <dbReference type="ChEBI" id="CHEBI:17992"/>
    </ligand>
</feature>
<accession>C5BQK7</accession>
<dbReference type="NCBIfam" id="TIGR03852">
    <property type="entry name" value="sucrose_gtfA"/>
    <property type="match status" value="1"/>
</dbReference>
<dbReference type="GO" id="GO:0009018">
    <property type="term" value="F:sucrose phosphorylase activity"/>
    <property type="evidence" value="ECO:0007669"/>
    <property type="project" value="UniProtKB-EC"/>
</dbReference>
<feature type="binding site" evidence="5">
    <location>
        <begin position="290"/>
        <end position="291"/>
    </location>
    <ligand>
        <name>substrate</name>
    </ligand>
</feature>
<dbReference type="HOGENOM" id="CLU_021358_1_0_6"/>
<dbReference type="CAZy" id="GH13">
    <property type="family name" value="Glycoside Hydrolase Family 13"/>
</dbReference>
<dbReference type="InterPro" id="IPR016377">
    <property type="entry name" value="Sucrose_GGa_phosphorylase-rel"/>
</dbReference>
<feature type="active site" description="Proton donor" evidence="4">
    <location>
        <position position="233"/>
    </location>
</feature>
<proteinExistence type="inferred from homology"/>
<dbReference type="EMBL" id="CP001614">
    <property type="protein sequence ID" value="ACR11397.1"/>
    <property type="molecule type" value="Genomic_DNA"/>
</dbReference>
<dbReference type="SMR" id="C5BQK7"/>
<dbReference type="PANTHER" id="PTHR38784:SF1">
    <property type="entry name" value="SUCROSE PHOSPHORYLASE"/>
    <property type="match status" value="1"/>
</dbReference>
<dbReference type="PANTHER" id="PTHR38784">
    <property type="entry name" value="SUCROSE PHOSPHORYLASE"/>
    <property type="match status" value="1"/>
</dbReference>
<dbReference type="SUPFAM" id="SSF51445">
    <property type="entry name" value="(Trans)glycosidases"/>
    <property type="match status" value="1"/>
</dbReference>
<dbReference type="InterPro" id="IPR045857">
    <property type="entry name" value="O16G_dom_2"/>
</dbReference>
<feature type="binding site" evidence="5">
    <location>
        <position position="50"/>
    </location>
    <ligand>
        <name>substrate</name>
    </ligand>
</feature>
<feature type="binding site" evidence="5">
    <location>
        <position position="233"/>
    </location>
    <ligand>
        <name>substrate</name>
    </ligand>
</feature>
<name>C5BQK7_TERTT</name>
<reference evidence="7 8" key="1">
    <citation type="journal article" date="2009" name="PLoS ONE">
        <title>The complete genome of Teredinibacter turnerae T7901: an intracellular endosymbiont of marine wood-boring bivalves (shipworms).</title>
        <authorList>
            <person name="Yang J.C."/>
            <person name="Madupu R."/>
            <person name="Durkin A.S."/>
            <person name="Ekborg N.A."/>
            <person name="Pedamallu C.S."/>
            <person name="Hostetler J.B."/>
            <person name="Radune D."/>
            <person name="Toms B.S."/>
            <person name="Henrissat B."/>
            <person name="Coutinho P.M."/>
            <person name="Schwarz S."/>
            <person name="Field L."/>
            <person name="Trindade-Silva A.E."/>
            <person name="Soares C.A.G."/>
            <person name="Elshahawi S."/>
            <person name="Hanora A."/>
            <person name="Schmidt E.W."/>
            <person name="Haygood M.G."/>
            <person name="Posfai J."/>
            <person name="Benner J."/>
            <person name="Madinger C."/>
            <person name="Nove J."/>
            <person name="Anton B."/>
            <person name="Chaudhary K."/>
            <person name="Foster J."/>
            <person name="Holman A."/>
            <person name="Kumar S."/>
            <person name="Lessard P.A."/>
            <person name="Luyten Y.A."/>
            <person name="Slatko B."/>
            <person name="Wood N."/>
            <person name="Wu B."/>
            <person name="Teplitski M."/>
            <person name="Mougous J.D."/>
            <person name="Ward N."/>
            <person name="Eisen J.A."/>
            <person name="Badger J.H."/>
            <person name="Distel D.L."/>
        </authorList>
    </citation>
    <scope>NUCLEOTIDE SEQUENCE [LARGE SCALE GENOMIC DNA]</scope>
    <source>
        <strain evidence="8">ATCC 39867 / T7901</strain>
    </source>
</reference>
<dbReference type="GO" id="GO:0005975">
    <property type="term" value="P:carbohydrate metabolic process"/>
    <property type="evidence" value="ECO:0007669"/>
    <property type="project" value="InterPro"/>
</dbReference>
<feature type="binding site" evidence="5">
    <location>
        <position position="398"/>
    </location>
    <ligand>
        <name>substrate</name>
    </ligand>
</feature>
<protein>
    <submittedName>
        <fullName evidence="7">Sucrose phosphorylase</fullName>
        <ecNumber evidence="7">2.4.1.7</ecNumber>
    </submittedName>
</protein>
<dbReference type="CDD" id="cd11355">
    <property type="entry name" value="AmyAc_Sucrose_phosphorylase"/>
    <property type="match status" value="1"/>
</dbReference>
<dbReference type="eggNOG" id="COG0366">
    <property type="taxonomic scope" value="Bacteria"/>
</dbReference>
<dbReference type="KEGG" id="ttu:TERTU_3341"/>
<evidence type="ECO:0000256" key="4">
    <source>
        <dbReference type="PIRSR" id="PIRSR003059-1"/>
    </source>
</evidence>
<feature type="binding site" evidence="5">
    <location>
        <begin position="341"/>
        <end position="344"/>
    </location>
    <ligand>
        <name>substrate</name>
    </ligand>
</feature>
<dbReference type="AlphaFoldDB" id="C5BQK7"/>
<dbReference type="OrthoDB" id="9805159at2"/>
<evidence type="ECO:0000256" key="5">
    <source>
        <dbReference type="PIRSR" id="PIRSR003059-2"/>
    </source>
</evidence>
<sequence length="503" mass="55870">MKNLVQLCTYADRLGCGTFADLTQLLTGKLQGVFGGVHILPFYYPIDGADAGFDPIDHTKVDERLGDWTDVAALAQSHELMVDVIVNHMSSRSAEFIDYKAHGDASSYASLFLTFDKVFSRGATESDLVNLYRPRPGLPFSKIRFDDGKERLCWTTFTSDQIDIDVFSDAGQDYLGRILDRLAAANVKMIRLDAAGYAVKKAGSRCFMTEETFAFIEAFAQKAGARGMEVLVEIHAHFLTQVAIAKKADWVYDFALPPLVLHTLIAGDSQPLQNWLEISPRNAITVLDTHDGIGIIDIAADKQVGAGLLSDEQVDALVEDIHANSEHRSRKATGAAASNVDLYQINCTFFEALGSNENKYLLARLIQFFAPGIPQVYYVGLFAGENDMALLERTAVGRDINRHYYSEADISAGLETTVVKHLLALIRFRNLHPAFQTGRFECIGTNAQLLSLAWRASSSHLILEINLQSYSFHLLAESEGEIQTLDQWRDFDSWVFAHTEIQP</sequence>
<dbReference type="PIRSF" id="PIRSF003059">
    <property type="entry name" value="Sucrose_phosphorylase"/>
    <property type="match status" value="1"/>
</dbReference>
<evidence type="ECO:0000256" key="2">
    <source>
        <dbReference type="ARBA" id="ARBA00022676"/>
    </source>
</evidence>
<evidence type="ECO:0000313" key="7">
    <source>
        <dbReference type="EMBL" id="ACR11397.1"/>
    </source>
</evidence>
<gene>
    <name evidence="7" type="primary">scrP</name>
    <name evidence="7" type="ordered locus">TERTU_3341</name>
</gene>
<evidence type="ECO:0000256" key="3">
    <source>
        <dbReference type="ARBA" id="ARBA00022679"/>
    </source>
</evidence>
<dbReference type="STRING" id="377629.TERTU_3341"/>
<dbReference type="InterPro" id="IPR017853">
    <property type="entry name" value="GH"/>
</dbReference>
<feature type="active site" description="Nucleophile" evidence="4">
    <location>
        <position position="193"/>
    </location>
</feature>
<evidence type="ECO:0000256" key="1">
    <source>
        <dbReference type="ARBA" id="ARBA00008452"/>
    </source>
</evidence>
<dbReference type="RefSeq" id="WP_015817509.1">
    <property type="nucleotide sequence ID" value="NC_012997.1"/>
</dbReference>
<keyword evidence="3 7" id="KW-0808">Transferase</keyword>
<evidence type="ECO:0000259" key="6">
    <source>
        <dbReference type="SMART" id="SM00642"/>
    </source>
</evidence>
<keyword evidence="8" id="KW-1185">Reference proteome</keyword>
<dbReference type="EC" id="2.4.1.7" evidence="7"/>
<dbReference type="Proteomes" id="UP000009080">
    <property type="component" value="Chromosome"/>
</dbReference>
<comment type="similarity">
    <text evidence="1">Belongs to the glycosyl hydrolase 13 family. Sucrose phosphorylase subfamily.</text>
</comment>
<dbReference type="Gene3D" id="3.20.20.80">
    <property type="entry name" value="Glycosidases"/>
    <property type="match status" value="1"/>
</dbReference>
<dbReference type="Pfam" id="PF00128">
    <property type="entry name" value="Alpha-amylase"/>
    <property type="match status" value="1"/>
</dbReference>
<feature type="domain" description="Glycosyl hydrolase family 13 catalytic" evidence="6">
    <location>
        <begin position="8"/>
        <end position="429"/>
    </location>
</feature>